<gene>
    <name evidence="1" type="ORF">SAMN05660649_04234</name>
    <name evidence="2" type="ORF">SAMN05660649_04763</name>
</gene>
<sequence>CYVFSLPKNNIAKLASAEAFLKTLLSQVFIRVISDTRDRRAANSETPS</sequence>
<dbReference type="Proteomes" id="UP000199337">
    <property type="component" value="Unassembled WGS sequence"/>
</dbReference>
<dbReference type="AlphaFoldDB" id="A0A1I2Y5H8"/>
<name>A0A1I2Y5H8_9FIRM</name>
<evidence type="ECO:0000313" key="2">
    <source>
        <dbReference type="EMBL" id="SFH33171.1"/>
    </source>
</evidence>
<evidence type="ECO:0000313" key="3">
    <source>
        <dbReference type="Proteomes" id="UP000199337"/>
    </source>
</evidence>
<evidence type="ECO:0000313" key="1">
    <source>
        <dbReference type="EMBL" id="SFH20609.1"/>
    </source>
</evidence>
<protein>
    <submittedName>
        <fullName evidence="1">Uncharacterized protein</fullName>
    </submittedName>
</protein>
<proteinExistence type="predicted"/>
<reference evidence="1" key="2">
    <citation type="submission" date="2016-10" db="EMBL/GenBank/DDBJ databases">
        <authorList>
            <person name="de Groot N.N."/>
        </authorList>
    </citation>
    <scope>NUCLEOTIDE SEQUENCE [LARGE SCALE GENOMIC DNA]</scope>
    <source>
        <strain evidence="1">DSM 17038</strain>
    </source>
</reference>
<keyword evidence="3" id="KW-1185">Reference proteome</keyword>
<dbReference type="EMBL" id="FOOX01000025">
    <property type="protein sequence ID" value="SFH33171.1"/>
    <property type="molecule type" value="Genomic_DNA"/>
</dbReference>
<feature type="non-terminal residue" evidence="1">
    <location>
        <position position="1"/>
    </location>
</feature>
<reference evidence="3" key="1">
    <citation type="submission" date="2016-10" db="EMBL/GenBank/DDBJ databases">
        <authorList>
            <person name="Varghese N."/>
            <person name="Submissions S."/>
        </authorList>
    </citation>
    <scope>NUCLEOTIDE SEQUENCE [LARGE SCALE GENOMIC DNA]</scope>
    <source>
        <strain evidence="3">DSM 17038</strain>
    </source>
</reference>
<organism evidence="1 3">
    <name type="scientific">Desulfotruncus arcticus DSM 17038</name>
    <dbReference type="NCBI Taxonomy" id="1121424"/>
    <lineage>
        <taxon>Bacteria</taxon>
        <taxon>Bacillati</taxon>
        <taxon>Bacillota</taxon>
        <taxon>Clostridia</taxon>
        <taxon>Eubacteriales</taxon>
        <taxon>Desulfallaceae</taxon>
        <taxon>Desulfotruncus</taxon>
    </lineage>
</organism>
<accession>A0A1I2Y5H8</accession>
<dbReference type="EMBL" id="FOOX01000020">
    <property type="protein sequence ID" value="SFH20609.1"/>
    <property type="molecule type" value="Genomic_DNA"/>
</dbReference>